<dbReference type="Pfam" id="PF25033">
    <property type="entry name" value="VPS13_M"/>
    <property type="match status" value="1"/>
</dbReference>
<protein>
    <recommendedName>
        <fullName evidence="5">PH domain-containing protein</fullName>
    </recommendedName>
</protein>
<dbReference type="PROSITE" id="PS50003">
    <property type="entry name" value="PH_DOMAIN"/>
    <property type="match status" value="1"/>
</dbReference>
<comment type="similarity">
    <text evidence="1">Belongs to the VPS13 family.</text>
</comment>
<feature type="domain" description="PH" evidence="5">
    <location>
        <begin position="801"/>
        <end position="913"/>
    </location>
</feature>
<dbReference type="InterPro" id="IPR011993">
    <property type="entry name" value="PH-like_dom_sf"/>
</dbReference>
<accession>A0A5N6R5X6</accession>
<dbReference type="GO" id="GO:0045053">
    <property type="term" value="P:protein retention in Golgi apparatus"/>
    <property type="evidence" value="ECO:0007669"/>
    <property type="project" value="TreeGrafter"/>
</dbReference>
<evidence type="ECO:0000256" key="2">
    <source>
        <dbReference type="ARBA" id="ARBA00022448"/>
    </source>
</evidence>
<dbReference type="Pfam" id="PF25036">
    <property type="entry name" value="VPS13_VAB"/>
    <property type="match status" value="2"/>
</dbReference>
<dbReference type="InterPro" id="IPR026854">
    <property type="entry name" value="VPS13_N"/>
</dbReference>
<dbReference type="InterPro" id="IPR026847">
    <property type="entry name" value="VPS13"/>
</dbReference>
<evidence type="ECO:0000256" key="1">
    <source>
        <dbReference type="ARBA" id="ARBA00006545"/>
    </source>
</evidence>
<gene>
    <name evidence="6" type="ORF">FH972_012359</name>
</gene>
<evidence type="ECO:0000313" key="6">
    <source>
        <dbReference type="EMBL" id="KAE8055525.1"/>
    </source>
</evidence>
<dbReference type="InterPro" id="IPR056747">
    <property type="entry name" value="VPS13-like_M"/>
</dbReference>
<dbReference type="InterPro" id="IPR056748">
    <property type="entry name" value="VPS13-like_C"/>
</dbReference>
<evidence type="ECO:0000256" key="3">
    <source>
        <dbReference type="ARBA" id="ARBA00023055"/>
    </source>
</evidence>
<dbReference type="PANTHER" id="PTHR16166:SF137">
    <property type="entry name" value="PLECKSTRIN HOMOLOGY (PH) DOMAIN-CONTAINING PROTEIN"/>
    <property type="match status" value="1"/>
</dbReference>
<sequence>MLEDQVAFLLQKYLGNYVRGLNKEALKISVWQGNVELTNMQLKPEALNALKLPVKVKAGFLGSVKLKVPWSRLGQDPVLVYLDRIFLLAEPATEVEGCSEDAVQEAKKSRVREMEMKLLERAQQLKSEMNKSWVGSLIGTIIGNLKLLISNIHIRYEDLESNPGHPFAAGITLEKLSAVTVDDNGKETFVTGGALDRIQKSVELDRLALYLDSDIVPWHVDKPWEDLLPSEWLQIFRFGTKNGKPADSLMKKHNYILQPVSGNAKYTKVRQNEFADSTQPLQKAAVNLDDVTLCLSKNGYRDILKLADNFAAFNQRLKYAHYRPNVPVKSDPRSWWKYAIKAISDQMKKASGKLSWEQVLRSARLQKRYISMYASLLKSDLSRAVVDDNKEIEELDRGLDIELILQWRMLAHKFVEKTMESDVNMKKQKAKKSWWSLGWNSQSFKDEAESFKFSEEDWEQLNKIIGYKEGEEGQSFILNDKLDALHTSLEVHMEHNASKLLDEALDCLAELSCEGLDCSIKLYPETKVFDVKLGSYRLSSPSGLLAESATTYDSLVGVFCYKPFNSKVDWSMVAKASPCYMTYLKDSIEQIINFFESNTAVSQTIALETAAAVQMTIDGVKRTAQQQVNRALKDHARFLLDLDIAAPKITIPTDFRPDNSHSTKLLLDLGNLLIRTQDDHEGGSAEKVDMYLQFDLVLSDVSAFLVDGDYHWSQNPSNKNDVSADISGVSFLPIIDKCGVILKLQQIRVESPSYPSTRLAVRLPSLGFHFSPARYHRLMQVVKIFQGKDGEDSDFLRPWHQADFEGWLSHLTWKGVGNREAVWQRRYLCLVGPFLYVLESPVSKSYKQCISLRGKQIYQVPPEFVGDVEHVVAICNTAQSNSKVVEDANALILRCESDDSRKSWQSRLLGAIYRASGTAPITSLSETSSDPENSEAELSDKHDVIEIMNLERLFVTGVLDELKVCFSYSKQHGQSFMNVLLAEETRLFEFRAIGGQVELLIIEKDMFIGTVLKSLEIEDLVCRNRVSRPCFLARSFIGNADANSSFYDVEDQNFDSNNVTPSEGDDKFYEAPENLIDSVNYPMQSPSNTSEYPGSQNLHRSEILSLKPPSFSRIAGLLPTDAFQTRRQDIELTDTLDSFVKAQIIIYDQNSPRYSNIDNQIRVTLATLSFFCRRTTVVAIMEFVNAINIEDESCESFSDSSSAAIMKQDVVREDVVDDKYPVTVEEPVIKGLLGKGKSRIMFNLTLHMSRAQILLMNEDETKLSSLSQDNLLMDIKVFPSSFSIKAALGNLRMSDDSLPSNHMYFWACDMRNPGGSSFVELVFTSYSVDDEDYEGYEYSLSGQLSEVRVVYLNRFFQEVVSYFMGLVPNNSKAVVKLKDQVTNSEKWFTTSEIEGSPAVKLDLSLRKPIIVMPRRTDSLDYLKLDIVHITVKNKFQWFCGHKNEMNAVHLEILTVQVEDINLNVGTGTELGESIIQDVKGISIVIRRSLRDLLHQIPSTEAAIKIEELKAALSSSEYQIITECALSNISETPHAVPPLKHDSQTSSVDVIEPIIPQDTVGVESDTANGETWIVIKVSVTINLVEMSLYRGSTRDASLATMQISDAWLLYKSNTLGEGSLSATLKVLTVIDDREGTEQEFKLVIGKLESVGSSPLYTMTYDENQRLVEATVFGESDVKPVPTMLILDAKFSKLSTFLSLCIQRPQMLVALDFLLAVVEFFVPSAGNMLSNEEDKNSMHVIDAIILDQSTFRQPSAEFSLSPQRPLIVDDERFNHFIYDGNGGVLFLKDRQGYNLVASSTEAIIYVGNRKKLQFKNVVIKNGQYLDSCIFLGANSSYSALEDDQVYLEEDNEVPHSSSSRESINDVPSPNIVADRSTEFIIELQAIGPELTFYNTSKDVGESPILPSQLLHAQLDAFCRLVLKGDTVEMGANVLGLSMESNGIRILEPFDTSIMYSNASGKISIHLSVSDIFMSFSFSILRLFLAVEEDLLAFLRMTSKKMTVVCSQFDKVGTIKYPCSDQIYTFWRPHAPPGFAVLGDYLTPLEKPPTKGVLVVNTNFVRVKRPTSFKLIWSPLSSGNNSDQGINNSGMPPNGVSGQGESNCSIWFPEAPKGYVALGCVVAPGRTQPLLSSALCILASLVCPCSHRDCITISTTDRSFPSMSFWRVNNSVGTFLPADPAIFGLIAKAYDLRHMIFGLSEEFAKASESSDSQAFPSGHTQIQQSGRSSAINSGRRFEAVASFRLIWWNQGLNSRKKLSIWRPVVPQGMVYFGDIAVEGYEPPNTCIVLHDDEELFKAPLGFQLAGQIKKRKGMESVSFWLPQPPPGFVSLGCIACKGTPKQHEFSTLKCMRSDMVTGDQFLEESIWDTSDAKITAEPFSIWLVGNELGTFIVRSGFKRPPRRFALKLADSSVPSGSDDTIIDAKITTFSAALFDDYSGLMVPLLNVSFSGIGFGLHGRTDYLSSTVNFSLAAQSYNDKYDSWEPLVEPVDGVLRYQYDLNAPGAASQLRLTSTRDLNLNVSVSNANMIIQAYASWNNLSNVQEYHKKRDAFSSTFGGTSITDIHHRRNYYIIPQNKLGQDIFIRATEKRGLPNIISMPSGDMKPVKVPVSKNMLDSHLKGKLCGKVRTMVTIIILDAQFPRVEGLSSHQYTVSIRLTPEQNLSTEWQLHQQSARTCGSSSDNLSSDLELVNWNEVFFFKVDSPDYYTLELILTDMGKGNPIGCFSAPLKQMAGNIQDGSHSHDYVNKLTLIDLSSAESMSDKCEGSCGRIRCAILLSPRSEVDNSNQPAIGDRKSGHIQISPSREGPWTTVRLNYAARAACWRFGNDVVASEVSVKDGNRYVNIRPLVSIRNNTDFILDLCLVSKASTERMRPQDDASNPKGLQIDGNRVQTDEYFETEKYDPTIGWVGCLVQSSQDISEGGSSHQAISGVELPSGWEWIDDWHLDETSNNNPDGWAYAQDVQSLKWPDSLDTSKFVNHARQRRWIRSRKQISFELKPDISIGLLKPGDTVPLPLSGLSQSGMYVLQLRPSHPTNSNEYTWSSVVDRPGELEDSGNTKVSSEICVSTLIETEELLYCTQISGTSSSSSHKLWFCLSIHATEIAKDIHSDPIQDWTLVVKSPLSISNFLPLAAEYSVLEMQPSGHFVACSRGIFGPGKTVKVFSADIRNPLFFSLLPQRGWLPIHEAVPISDPHGVPSKTLSLRSSISGRIVQIILEQNFDKERPLLAKVIRVYAPYWFAVVRCPPLTFRLLDLPGKKHTWKFSVPFQSKKTNEVLFEEITEEEIFEGHTIASALNFNTLGLSVSIAQSGEERFGPVKNLSPLGDMDGSLDLYAYDADGNCIQLFISTKPCTYQSVPTKVISVRPFITFTNRLGQDMFIKFCSEDEPKVLRASDSRISFVHRETGSLDKLQVRLDDTNWSFPVQIAKEDTICLVLRGHNGNRRFLRTEIRGYEEGSRFIVVFRLGPTNGPIRIENRALGKIISLRQSGFGEDAWIQLQPLSTTNFSWEDPYGQKIIDAKVVGNDSGSVWKLDLERTGLISAEEPELGLQFLVVEMGDIKVARFMDDRTLGSSSHKEIRCPLPSGNWGNIHMQSKKQNNAAPIEIIIELRVFGVSVIDHRPKELSYLYLERVFMSYSTGYDGGTTSRFKLILGHLQLDNQLPLTVMPVLLAPEQTPDVNHPVFKMTITIRNESPDGIQVYPYVYIRVTEKSWRLNIHEPIIWAMVDFYKNLQLDRIPQSSNVTEVDPEIRIDLINVSEVRLKVSLETAPGQRPHGVLGIWSPILSAIGNTFKIQVHLRRVMHRDRFMRKSSIIPAIRNRIWRDLIHNPLHLIFSVDVLGMTSSTLASLGKGFAELSTDGQFLQLRTKQVTSRRITGVGDGIIQGTEALAQGFAFGVSGVLTKPVESARQNGLLGLAHGLGRACLGFVVQPLSGALDFFSMTVDGIGASCSKCLEGFTSTTTFQRIRNPRAIHLDGVLKEYCEREAIGQMILYLAEASSQFGCTVIFKEPSKFAWSDYYEEHFSVPHDRNVLVTNKRVMLLQCPAWDKLDKKPCKILWDVPLEELMAVELAKAGCNQPSHLILHLKNFRRSENFARVIKCKVEDEPEGGEPQAVRICLVVHKMWKAASDIKTLLLKVPSSQRYVCFSWSEADGREPRTPNKAIINLRGLSSDSSASDERRFVKHSVNFVKIWSSEQESKGRCRLCKKKVLEDGEMCSIWRPICPDGYVSVGDIARVGNHAPTVAAVYRNIDRLFALPVGYDLVWRNCLDDYTTPVSIWIPRAPEGYVSPGCVALASFTEPEPDLVYCMAESLAEETVFEEQKIWSVPDSYPWACHIYQVRSDALHFVALRRIKEESDWKPMRVLDDPKPLLQSLDAHAAHCHIGEKCLPKPTGEVFNAKAAENLESEGFTKDTYRKEFLEFTMGKSAPFEKCGDSGQPNGVQQGIYGPKIMLGTNSEGSPSTFLLAWNGCEAALGSNKTEKNDQVYGTEKSAQLEIKGVSSQFRWAQTIGPTTLALGPNLEGRPSEEATAQTLIAAEPILAQGKNEVASHIAKLSA</sequence>
<dbReference type="Proteomes" id="UP000327013">
    <property type="component" value="Chromosome 5"/>
</dbReference>
<name>A0A5N6R5X6_9ROSI</name>
<dbReference type="Pfam" id="PF12624">
    <property type="entry name" value="VPS13_N"/>
    <property type="match status" value="1"/>
</dbReference>
<dbReference type="EMBL" id="CM017325">
    <property type="protein sequence ID" value="KAE8055525.1"/>
    <property type="molecule type" value="Genomic_DNA"/>
</dbReference>
<feature type="region of interest" description="Disordered" evidence="4">
    <location>
        <begin position="2207"/>
        <end position="2227"/>
    </location>
</feature>
<dbReference type="SMART" id="SM00233">
    <property type="entry name" value="PH"/>
    <property type="match status" value="1"/>
</dbReference>
<dbReference type="GO" id="GO:0006869">
    <property type="term" value="P:lipid transport"/>
    <property type="evidence" value="ECO:0007669"/>
    <property type="project" value="UniProtKB-KW"/>
</dbReference>
<proteinExistence type="inferred from homology"/>
<dbReference type="InterPro" id="IPR001849">
    <property type="entry name" value="PH_domain"/>
</dbReference>
<dbReference type="GO" id="GO:0006623">
    <property type="term" value="P:protein targeting to vacuole"/>
    <property type="evidence" value="ECO:0007669"/>
    <property type="project" value="TreeGrafter"/>
</dbReference>
<keyword evidence="3" id="KW-0445">Lipid transport</keyword>
<dbReference type="PANTHER" id="PTHR16166">
    <property type="entry name" value="VACUOLAR PROTEIN SORTING-ASSOCIATED PROTEIN VPS13"/>
    <property type="match status" value="1"/>
</dbReference>
<reference evidence="6 7" key="1">
    <citation type="submission" date="2019-06" db="EMBL/GenBank/DDBJ databases">
        <title>A chromosomal-level reference genome of Carpinus fangiana (Coryloideae, Betulaceae).</title>
        <authorList>
            <person name="Yang X."/>
            <person name="Wang Z."/>
            <person name="Zhang L."/>
            <person name="Hao G."/>
            <person name="Liu J."/>
            <person name="Yang Y."/>
        </authorList>
    </citation>
    <scope>NUCLEOTIDE SEQUENCE [LARGE SCALE GENOMIC DNA]</scope>
    <source>
        <strain evidence="6">Cfa_2016G</strain>
        <tissue evidence="6">Leaf</tissue>
    </source>
</reference>
<dbReference type="SUPFAM" id="SSF50729">
    <property type="entry name" value="PH domain-like"/>
    <property type="match status" value="1"/>
</dbReference>
<evidence type="ECO:0000313" key="7">
    <source>
        <dbReference type="Proteomes" id="UP000327013"/>
    </source>
</evidence>
<feature type="region of interest" description="Disordered" evidence="4">
    <location>
        <begin position="2782"/>
        <end position="2801"/>
    </location>
</feature>
<dbReference type="OrthoDB" id="428159at2759"/>
<dbReference type="InterPro" id="IPR009291">
    <property type="entry name" value="Vps62"/>
</dbReference>
<keyword evidence="7" id="KW-1185">Reference proteome</keyword>
<evidence type="ECO:0000259" key="5">
    <source>
        <dbReference type="PROSITE" id="PS50003"/>
    </source>
</evidence>
<keyword evidence="2" id="KW-0813">Transport</keyword>
<evidence type="ECO:0000256" key="4">
    <source>
        <dbReference type="SAM" id="MobiDB-lite"/>
    </source>
</evidence>
<dbReference type="Gene3D" id="2.30.29.30">
    <property type="entry name" value="Pleckstrin-homology domain (PH domain)/Phosphotyrosine-binding domain (PTB)"/>
    <property type="match status" value="1"/>
</dbReference>
<dbReference type="Pfam" id="PF06101">
    <property type="entry name" value="Vps62"/>
    <property type="match status" value="2"/>
</dbReference>
<dbReference type="InterPro" id="IPR009543">
    <property type="entry name" value="VPS13_VAB"/>
</dbReference>
<organism evidence="6 7">
    <name type="scientific">Carpinus fangiana</name>
    <dbReference type="NCBI Taxonomy" id="176857"/>
    <lineage>
        <taxon>Eukaryota</taxon>
        <taxon>Viridiplantae</taxon>
        <taxon>Streptophyta</taxon>
        <taxon>Embryophyta</taxon>
        <taxon>Tracheophyta</taxon>
        <taxon>Spermatophyta</taxon>
        <taxon>Magnoliopsida</taxon>
        <taxon>eudicotyledons</taxon>
        <taxon>Gunneridae</taxon>
        <taxon>Pentapetalae</taxon>
        <taxon>rosids</taxon>
        <taxon>fabids</taxon>
        <taxon>Fagales</taxon>
        <taxon>Betulaceae</taxon>
        <taxon>Carpinus</taxon>
    </lineage>
</organism>
<dbReference type="CDD" id="cd00821">
    <property type="entry name" value="PH"/>
    <property type="match status" value="1"/>
</dbReference>
<dbReference type="Pfam" id="PF25037">
    <property type="entry name" value="VPS13_C"/>
    <property type="match status" value="1"/>
</dbReference>
<dbReference type="Pfam" id="PF00169">
    <property type="entry name" value="PH"/>
    <property type="match status" value="1"/>
</dbReference>